<dbReference type="Proteomes" id="UP000030746">
    <property type="component" value="Unassembled WGS sequence"/>
</dbReference>
<dbReference type="AlphaFoldDB" id="V4B1Y6"/>
<dbReference type="GeneID" id="20237438"/>
<dbReference type="HOGENOM" id="CLU_1012954_0_0_1"/>
<dbReference type="EMBL" id="KB200521">
    <property type="protein sequence ID" value="ESP01421.1"/>
    <property type="molecule type" value="Genomic_DNA"/>
</dbReference>
<dbReference type="RefSeq" id="XP_009048055.1">
    <property type="nucleotide sequence ID" value="XM_009049807.1"/>
</dbReference>
<feature type="region of interest" description="Disordered" evidence="1">
    <location>
        <begin position="178"/>
        <end position="200"/>
    </location>
</feature>
<dbReference type="KEGG" id="lgi:LOTGIDRAFT_157604"/>
<evidence type="ECO:0000313" key="2">
    <source>
        <dbReference type="EMBL" id="ESP01421.1"/>
    </source>
</evidence>
<dbReference type="OMA" id="SWSTEAC"/>
<keyword evidence="3" id="KW-1185">Reference proteome</keyword>
<name>V4B1Y6_LOTGI</name>
<dbReference type="OrthoDB" id="10065076at2759"/>
<protein>
    <submittedName>
        <fullName evidence="2">Uncharacterized protein</fullName>
    </submittedName>
</protein>
<accession>V4B1Y6</accession>
<gene>
    <name evidence="2" type="ORF">LOTGIDRAFT_157604</name>
</gene>
<feature type="compositionally biased region" description="Basic and acidic residues" evidence="1">
    <location>
        <begin position="178"/>
        <end position="189"/>
    </location>
</feature>
<evidence type="ECO:0000313" key="3">
    <source>
        <dbReference type="Proteomes" id="UP000030746"/>
    </source>
</evidence>
<reference evidence="2 3" key="1">
    <citation type="journal article" date="2013" name="Nature">
        <title>Insights into bilaterian evolution from three spiralian genomes.</title>
        <authorList>
            <person name="Simakov O."/>
            <person name="Marletaz F."/>
            <person name="Cho S.J."/>
            <person name="Edsinger-Gonzales E."/>
            <person name="Havlak P."/>
            <person name="Hellsten U."/>
            <person name="Kuo D.H."/>
            <person name="Larsson T."/>
            <person name="Lv J."/>
            <person name="Arendt D."/>
            <person name="Savage R."/>
            <person name="Osoegawa K."/>
            <person name="de Jong P."/>
            <person name="Grimwood J."/>
            <person name="Chapman J.A."/>
            <person name="Shapiro H."/>
            <person name="Aerts A."/>
            <person name="Otillar R.P."/>
            <person name="Terry A.Y."/>
            <person name="Boore J.L."/>
            <person name="Grigoriev I.V."/>
            <person name="Lindberg D.R."/>
            <person name="Seaver E.C."/>
            <person name="Weisblat D.A."/>
            <person name="Putnam N.H."/>
            <person name="Rokhsar D.S."/>
        </authorList>
    </citation>
    <scope>NUCLEOTIDE SEQUENCE [LARGE SCALE GENOMIC DNA]</scope>
</reference>
<proteinExistence type="predicted"/>
<sequence>MTTFQNLPRNPVYNGVPPSLLRKTFQPVVYDSDLRFDHQIMDKFVDDDDFSDHDSHYSEDLEDDFRFQLLNCPSGTNMTKQLLNFADLVNNDIKKFFGPKKGSDDTCDIYADKWKTIKSGRERYYRDLLRIAEGDNDLSKNGKDNSEYNQKIVDNRHTFSGRLDERLGLGPLKELFDRGLHGTNSERKTRTGRASKYESVPMHQRRFPDSFWRPPSNVTKRYPLYIPNTHVQNSPKPPDFSDLLETWTMAADSEFNADFSSDVNSPVESFVHRRL</sequence>
<dbReference type="Pfam" id="PF15238">
    <property type="entry name" value="TEADIR3"/>
    <property type="match status" value="1"/>
</dbReference>
<organism evidence="2 3">
    <name type="scientific">Lottia gigantea</name>
    <name type="common">Giant owl limpet</name>
    <dbReference type="NCBI Taxonomy" id="225164"/>
    <lineage>
        <taxon>Eukaryota</taxon>
        <taxon>Metazoa</taxon>
        <taxon>Spiralia</taxon>
        <taxon>Lophotrochozoa</taxon>
        <taxon>Mollusca</taxon>
        <taxon>Gastropoda</taxon>
        <taxon>Patellogastropoda</taxon>
        <taxon>Lottioidea</taxon>
        <taxon>Lottiidae</taxon>
        <taxon>Lottia</taxon>
    </lineage>
</organism>
<dbReference type="InterPro" id="IPR053819">
    <property type="entry name" value="TEADIR3_omega_loop"/>
</dbReference>
<evidence type="ECO:0000256" key="1">
    <source>
        <dbReference type="SAM" id="MobiDB-lite"/>
    </source>
</evidence>
<dbReference type="CTD" id="20237438"/>